<dbReference type="AlphaFoldDB" id="A0A963YRW2"/>
<evidence type="ECO:0000313" key="2">
    <source>
        <dbReference type="Proteomes" id="UP000708298"/>
    </source>
</evidence>
<sequence>MTATNLFNATQADAVEAAARSLVQVTREGTRQLVTLPLFYPSGAAATVEVKYVGPQFHINDCGLAYHEAEMLGGEYLFQRNAPKVAQKHGVQAGRQTLHWMAQSDQLAGGIADVAGASTELARTIVERLAKRSETDIEDHLYPKLKKIFGKQNVSERVELSGASAHKWTVSALVQLGGPTLAFQAVTNHHSSVYTSGIMLHDLFLLERKVVPIAVVRNKEEMGDYLRILAQSANVIQEDVAEAELRRLAA</sequence>
<comment type="caution">
    <text evidence="1">The sequence shown here is derived from an EMBL/GenBank/DDBJ whole genome shotgun (WGS) entry which is preliminary data.</text>
</comment>
<dbReference type="EMBL" id="JAESVB010000004">
    <property type="protein sequence ID" value="MCB8875751.1"/>
    <property type="molecule type" value="Genomic_DNA"/>
</dbReference>
<evidence type="ECO:0000313" key="1">
    <source>
        <dbReference type="EMBL" id="MCB8875751.1"/>
    </source>
</evidence>
<keyword evidence="2" id="KW-1185">Reference proteome</keyword>
<organism evidence="1 2">
    <name type="scientific">Acidisoma silvae</name>
    <dbReference type="NCBI Taxonomy" id="2802396"/>
    <lineage>
        <taxon>Bacteria</taxon>
        <taxon>Pseudomonadati</taxon>
        <taxon>Pseudomonadota</taxon>
        <taxon>Alphaproteobacteria</taxon>
        <taxon>Acetobacterales</taxon>
        <taxon>Acidocellaceae</taxon>
        <taxon>Acidisoma</taxon>
    </lineage>
</organism>
<dbReference type="Proteomes" id="UP000708298">
    <property type="component" value="Unassembled WGS sequence"/>
</dbReference>
<protein>
    <submittedName>
        <fullName evidence="1">Uncharacterized protein</fullName>
    </submittedName>
</protein>
<proteinExistence type="predicted"/>
<dbReference type="RefSeq" id="WP_227321411.1">
    <property type="nucleotide sequence ID" value="NZ_JAESVB010000004.1"/>
</dbReference>
<accession>A0A963YRW2</accession>
<reference evidence="1" key="2">
    <citation type="submission" date="2021-01" db="EMBL/GenBank/DDBJ databases">
        <authorList>
            <person name="Mieszkin S."/>
            <person name="Pouder E."/>
            <person name="Alain K."/>
        </authorList>
    </citation>
    <scope>NUCLEOTIDE SEQUENCE</scope>
    <source>
        <strain evidence="1">HW T2.11</strain>
    </source>
</reference>
<name>A0A963YRW2_9PROT</name>
<reference evidence="1" key="1">
    <citation type="journal article" date="2021" name="Microorganisms">
        <title>Acidisoma silvae sp. nov. and Acidisomacellulosilytica sp. nov., Two Acidophilic Bacteria Isolated from Decaying Wood, Hydrolyzing Cellulose and Producing Poly-3-hydroxybutyrate.</title>
        <authorList>
            <person name="Mieszkin S."/>
            <person name="Pouder E."/>
            <person name="Uroz S."/>
            <person name="Simon-Colin C."/>
            <person name="Alain K."/>
        </authorList>
    </citation>
    <scope>NUCLEOTIDE SEQUENCE</scope>
    <source>
        <strain evidence="1">HW T2.11</strain>
    </source>
</reference>
<gene>
    <name evidence="1" type="ORF">ASILVAE211_11200</name>
</gene>